<feature type="domain" description="Lipid/polyisoprenoid-binding YceI-like" evidence="1">
    <location>
        <begin position="21"/>
        <end position="177"/>
    </location>
</feature>
<dbReference type="PANTHER" id="PTHR34406:SF1">
    <property type="entry name" value="PROTEIN YCEI"/>
    <property type="match status" value="1"/>
</dbReference>
<evidence type="ECO:0000313" key="2">
    <source>
        <dbReference type="EMBL" id="RMB62748.1"/>
    </source>
</evidence>
<dbReference type="OrthoDB" id="116832at2"/>
<dbReference type="Gene3D" id="2.40.128.110">
    <property type="entry name" value="Lipid/polyisoprenoid-binding, YceI-like"/>
    <property type="match status" value="1"/>
</dbReference>
<dbReference type="SMART" id="SM00867">
    <property type="entry name" value="YceI"/>
    <property type="match status" value="1"/>
</dbReference>
<dbReference type="RefSeq" id="WP_121916385.1">
    <property type="nucleotide sequence ID" value="NZ_REFV01000003.1"/>
</dbReference>
<organism evidence="2 3">
    <name type="scientific">Dokdonia sinensis</name>
    <dbReference type="NCBI Taxonomy" id="2479847"/>
    <lineage>
        <taxon>Bacteria</taxon>
        <taxon>Pseudomonadati</taxon>
        <taxon>Bacteroidota</taxon>
        <taxon>Flavobacteriia</taxon>
        <taxon>Flavobacteriales</taxon>
        <taxon>Flavobacteriaceae</taxon>
        <taxon>Dokdonia</taxon>
    </lineage>
</organism>
<evidence type="ECO:0000259" key="1">
    <source>
        <dbReference type="SMART" id="SM00867"/>
    </source>
</evidence>
<dbReference type="InterPro" id="IPR036761">
    <property type="entry name" value="TTHA0802/YceI-like_sf"/>
</dbReference>
<dbReference type="EMBL" id="REFV01000003">
    <property type="protein sequence ID" value="RMB62748.1"/>
    <property type="molecule type" value="Genomic_DNA"/>
</dbReference>
<accession>A0A3M0GEM8</accession>
<name>A0A3M0GEM8_9FLAO</name>
<evidence type="ECO:0000313" key="3">
    <source>
        <dbReference type="Proteomes" id="UP000281985"/>
    </source>
</evidence>
<dbReference type="SUPFAM" id="SSF101874">
    <property type="entry name" value="YceI-like"/>
    <property type="match status" value="1"/>
</dbReference>
<reference evidence="2 3" key="1">
    <citation type="submission" date="2018-10" db="EMBL/GenBank/DDBJ databases">
        <title>Dokdonia luteus sp. nov., isolated from sea water.</title>
        <authorList>
            <person name="Zhou L.Y."/>
            <person name="Du Z.J."/>
        </authorList>
    </citation>
    <scope>NUCLEOTIDE SEQUENCE [LARGE SCALE GENOMIC DNA]</scope>
    <source>
        <strain evidence="2 3">SH27</strain>
    </source>
</reference>
<dbReference type="AlphaFoldDB" id="A0A3M0GEM8"/>
<dbReference type="Proteomes" id="UP000281985">
    <property type="component" value="Unassembled WGS sequence"/>
</dbReference>
<gene>
    <name evidence="2" type="ORF">EAX61_04000</name>
</gene>
<dbReference type="PANTHER" id="PTHR34406">
    <property type="entry name" value="PROTEIN YCEI"/>
    <property type="match status" value="1"/>
</dbReference>
<protein>
    <submittedName>
        <fullName evidence="2">YceI family protein</fullName>
    </submittedName>
</protein>
<dbReference type="InterPro" id="IPR007372">
    <property type="entry name" value="Lipid/polyisoprenoid-bd_YceI"/>
</dbReference>
<comment type="caution">
    <text evidence="2">The sequence shown here is derived from an EMBL/GenBank/DDBJ whole genome shotgun (WGS) entry which is preliminary data.</text>
</comment>
<keyword evidence="3" id="KW-1185">Reference proteome</keyword>
<proteinExistence type="predicted"/>
<sequence>MERILLFFLLISSVCFGQNGEQYFARQGQMTFFSYTSVENIKAQNDQVQSVVDTNTGEIIVSILIKAFKFEKSLMEEHFNESYMESDLFPKATFQGNIIDFDPSTLGIQTRIIKGDFTLRGVTKPVDFKVNINNLGDTFSLEGDIEVLVKDYNIKIPALLSPNIANAIQVKFNLEYKPYEK</sequence>
<dbReference type="Pfam" id="PF04264">
    <property type="entry name" value="YceI"/>
    <property type="match status" value="1"/>
</dbReference>